<dbReference type="GO" id="GO:0003824">
    <property type="term" value="F:catalytic activity"/>
    <property type="evidence" value="ECO:0007669"/>
    <property type="project" value="InterPro"/>
</dbReference>
<evidence type="ECO:0000313" key="5">
    <source>
        <dbReference type="EMBL" id="OXA56814.1"/>
    </source>
</evidence>
<accession>A0A226EIG6</accession>
<gene>
    <name evidence="5" type="ORF">Fcan01_08498</name>
</gene>
<dbReference type="Gene3D" id="3.30.465.10">
    <property type="match status" value="1"/>
</dbReference>
<feature type="signal peptide" evidence="3">
    <location>
        <begin position="1"/>
        <end position="24"/>
    </location>
</feature>
<dbReference type="InterPro" id="IPR016164">
    <property type="entry name" value="FAD-linked_Oxase-like_C"/>
</dbReference>
<feature type="domain" description="Cholesterol oxidase substrate-binding" evidence="4">
    <location>
        <begin position="264"/>
        <end position="581"/>
    </location>
</feature>
<dbReference type="SUPFAM" id="SSF56176">
    <property type="entry name" value="FAD-binding/transporter-associated domain-like"/>
    <property type="match status" value="1"/>
</dbReference>
<dbReference type="Gene3D" id="1.10.45.10">
    <property type="entry name" value="Vanillyl-alcohol Oxidase, Chain A, domain 4"/>
    <property type="match status" value="1"/>
</dbReference>
<dbReference type="InterPro" id="IPR016171">
    <property type="entry name" value="Vanillyl_alc_oxidase_C-sub2"/>
</dbReference>
<evidence type="ECO:0000256" key="2">
    <source>
        <dbReference type="ARBA" id="ARBA00022827"/>
    </source>
</evidence>
<dbReference type="InterPro" id="IPR016170">
    <property type="entry name" value="Cytok_DH_C_sf"/>
</dbReference>
<name>A0A226EIG6_FOLCA</name>
<evidence type="ECO:0000259" key="4">
    <source>
        <dbReference type="Pfam" id="PF09129"/>
    </source>
</evidence>
<feature type="chain" id="PRO_5013234419" evidence="3">
    <location>
        <begin position="25"/>
        <end position="586"/>
    </location>
</feature>
<evidence type="ECO:0000256" key="1">
    <source>
        <dbReference type="ARBA" id="ARBA00022630"/>
    </source>
</evidence>
<dbReference type="InterPro" id="IPR016169">
    <property type="entry name" value="FAD-bd_PCMH_sub2"/>
</dbReference>
<dbReference type="InterPro" id="IPR015213">
    <property type="entry name" value="Cholesterol_OX_subst-bd"/>
</dbReference>
<dbReference type="Gene3D" id="3.40.462.10">
    <property type="entry name" value="FAD-linked oxidases, C-terminal domain"/>
    <property type="match status" value="1"/>
</dbReference>
<dbReference type="Proteomes" id="UP000198287">
    <property type="component" value="Unassembled WGS sequence"/>
</dbReference>
<keyword evidence="1" id="KW-0285">Flavoprotein</keyword>
<sequence>MSFYTFRLSYHAWILYLLISQGESTEEPRGILQMLGISYASCRLPSDFPSTIHLKREVIKDPDRKLPDKLLWKAFPKSSSQIVLLTNWAMNSDFNLLSVELLSAMSSMSSRFWGEKLTRDGNCTRTLLVDATKHLTKMQMVNANLVTVETGVMMLDLLAFLEKNGHGLPIAPIPGQKVLTVGEAIAIGAYGIGVNNHKEKASNPFGTVSNLVMSFKTVAWDRTLEVYSLKKFDRPDPRSLAFLTNLGRSFLTQVTLLVQPRYHLRCQTFSEFPSENLYANPNSSFYMIEESFAYLVEQFGKVEVTYFPYVDRSWVKVWSKETKRPMGSLKVNTKYLSGASSPIINMASAVVSKLVYMFPSFSPLFSRFMFDIEVVRMRLSGANDIWGTSHDTFFTFTNDTESYKSKGYVVLTTRADIQQVVYDFYEQFSLLRDQFKQKRKYPTTRPLKIRISSLDSPSSVKENGSPLVPPALSVLSPVKNHPEFEVGVVFEMEFLPGDESGVEFVEELEPWMYATFQGDYGLLRPLWSIRTEWAHESGSFKGHEGTFKQLIKHSYGPAWNTAIRVLDFYDPHGVFNSPFFESFSKA</sequence>
<dbReference type="SUPFAM" id="SSF55103">
    <property type="entry name" value="FAD-linked oxidases, C-terminal domain"/>
    <property type="match status" value="1"/>
</dbReference>
<proteinExistence type="predicted"/>
<evidence type="ECO:0000313" key="6">
    <source>
        <dbReference type="Proteomes" id="UP000198287"/>
    </source>
</evidence>
<reference evidence="5 6" key="1">
    <citation type="submission" date="2015-12" db="EMBL/GenBank/DDBJ databases">
        <title>The genome of Folsomia candida.</title>
        <authorList>
            <person name="Faddeeva A."/>
            <person name="Derks M.F."/>
            <person name="Anvar Y."/>
            <person name="Smit S."/>
            <person name="Van Straalen N."/>
            <person name="Roelofs D."/>
        </authorList>
    </citation>
    <scope>NUCLEOTIDE SEQUENCE [LARGE SCALE GENOMIC DNA]</scope>
    <source>
        <strain evidence="5 6">VU population</strain>
        <tissue evidence="5">Whole body</tissue>
    </source>
</reference>
<dbReference type="Pfam" id="PF09129">
    <property type="entry name" value="Chol_subst-bind"/>
    <property type="match status" value="1"/>
</dbReference>
<comment type="caution">
    <text evidence="5">The sequence shown here is derived from an EMBL/GenBank/DDBJ whole genome shotgun (WGS) entry which is preliminary data.</text>
</comment>
<dbReference type="GO" id="GO:0050660">
    <property type="term" value="F:flavin adenine dinucleotide binding"/>
    <property type="evidence" value="ECO:0007669"/>
    <property type="project" value="InterPro"/>
</dbReference>
<organism evidence="5 6">
    <name type="scientific">Folsomia candida</name>
    <name type="common">Springtail</name>
    <dbReference type="NCBI Taxonomy" id="158441"/>
    <lineage>
        <taxon>Eukaryota</taxon>
        <taxon>Metazoa</taxon>
        <taxon>Ecdysozoa</taxon>
        <taxon>Arthropoda</taxon>
        <taxon>Hexapoda</taxon>
        <taxon>Collembola</taxon>
        <taxon>Entomobryomorpha</taxon>
        <taxon>Isotomoidea</taxon>
        <taxon>Isotomidae</taxon>
        <taxon>Proisotominae</taxon>
        <taxon>Folsomia</taxon>
    </lineage>
</organism>
<keyword evidence="2" id="KW-0274">FAD</keyword>
<dbReference type="EMBL" id="LNIX01000003">
    <property type="protein sequence ID" value="OXA56814.1"/>
    <property type="molecule type" value="Genomic_DNA"/>
</dbReference>
<dbReference type="AlphaFoldDB" id="A0A226EIG6"/>
<evidence type="ECO:0000256" key="3">
    <source>
        <dbReference type="SAM" id="SignalP"/>
    </source>
</evidence>
<keyword evidence="3" id="KW-0732">Signal</keyword>
<keyword evidence="6" id="KW-1185">Reference proteome</keyword>
<dbReference type="InterPro" id="IPR036318">
    <property type="entry name" value="FAD-bd_PCMH-like_sf"/>
</dbReference>
<protein>
    <submittedName>
        <fullName evidence="5">Putative xylitol oxidase</fullName>
    </submittedName>
</protein>